<evidence type="ECO:0008006" key="5">
    <source>
        <dbReference type="Google" id="ProtNLM"/>
    </source>
</evidence>
<dbReference type="KEGG" id="tut:107362332"/>
<evidence type="ECO:0000256" key="2">
    <source>
        <dbReference type="SAM" id="SignalP"/>
    </source>
</evidence>
<proteinExistence type="predicted"/>
<sequence length="240" mass="27157">MICIRYRLVFYLVTFCLIGQHSAAPVIEDSTADYGTAPVSPLNPVDESTSSPSDLIMIDSTSQTKVKSSNRFAETINNMRDRVEKSRQVLTGIVDSFVSNPGDGSKLEEALAQYDEVVEDIEADFTKAKLEFGLRMEQNVDKANETLDQMEKQLHDLNTQFINWSTINRARMTKQLRQGLLQFNDFLSSGVEMLLEASEKGKDVIRNLQRRRFDSKQSPFQSTEDSPKRSGLFIPFLGQL</sequence>
<reference evidence="3" key="2">
    <citation type="submission" date="2015-06" db="UniProtKB">
        <authorList>
            <consortium name="EnsemblMetazoa"/>
        </authorList>
    </citation>
    <scope>IDENTIFICATION</scope>
</reference>
<keyword evidence="2" id="KW-0732">Signal</keyword>
<feature type="coiled-coil region" evidence="1">
    <location>
        <begin position="104"/>
        <end position="160"/>
    </location>
</feature>
<evidence type="ECO:0000256" key="1">
    <source>
        <dbReference type="SAM" id="Coils"/>
    </source>
</evidence>
<dbReference type="Proteomes" id="UP000015104">
    <property type="component" value="Unassembled WGS sequence"/>
</dbReference>
<dbReference type="HOGENOM" id="CLU_1157726_0_0_1"/>
<dbReference type="EnsemblMetazoa" id="tetur08g03050.1">
    <property type="protein sequence ID" value="tetur08g03050.1"/>
    <property type="gene ID" value="tetur08g03050"/>
</dbReference>
<organism evidence="3 4">
    <name type="scientific">Tetranychus urticae</name>
    <name type="common">Two-spotted spider mite</name>
    <dbReference type="NCBI Taxonomy" id="32264"/>
    <lineage>
        <taxon>Eukaryota</taxon>
        <taxon>Metazoa</taxon>
        <taxon>Ecdysozoa</taxon>
        <taxon>Arthropoda</taxon>
        <taxon>Chelicerata</taxon>
        <taxon>Arachnida</taxon>
        <taxon>Acari</taxon>
        <taxon>Acariformes</taxon>
        <taxon>Trombidiformes</taxon>
        <taxon>Prostigmata</taxon>
        <taxon>Eleutherengona</taxon>
        <taxon>Raphignathae</taxon>
        <taxon>Tetranychoidea</taxon>
        <taxon>Tetranychidae</taxon>
        <taxon>Tetranychus</taxon>
    </lineage>
</organism>
<dbReference type="OrthoDB" id="10398424at2759"/>
<accession>T1KB70</accession>
<protein>
    <recommendedName>
        <fullName evidence="5">SXP/RAL-2 family protein Ani s 5-like cation-binding domain-containing protein</fullName>
    </recommendedName>
</protein>
<evidence type="ECO:0000313" key="3">
    <source>
        <dbReference type="EnsemblMetazoa" id="tetur08g03050.1"/>
    </source>
</evidence>
<evidence type="ECO:0000313" key="4">
    <source>
        <dbReference type="Proteomes" id="UP000015104"/>
    </source>
</evidence>
<dbReference type="EMBL" id="CAEY01001945">
    <property type="status" value="NOT_ANNOTATED_CDS"/>
    <property type="molecule type" value="Genomic_DNA"/>
</dbReference>
<keyword evidence="4" id="KW-1185">Reference proteome</keyword>
<keyword evidence="1" id="KW-0175">Coiled coil</keyword>
<feature type="chain" id="PRO_5004591442" description="SXP/RAL-2 family protein Ani s 5-like cation-binding domain-containing protein" evidence="2">
    <location>
        <begin position="24"/>
        <end position="240"/>
    </location>
</feature>
<dbReference type="OMA" id="GLRMEQN"/>
<gene>
    <name evidence="3" type="primary">107362332</name>
</gene>
<reference evidence="4" key="1">
    <citation type="submission" date="2011-08" db="EMBL/GenBank/DDBJ databases">
        <authorList>
            <person name="Rombauts S."/>
        </authorList>
    </citation>
    <scope>NUCLEOTIDE SEQUENCE</scope>
    <source>
        <strain evidence="4">London</strain>
    </source>
</reference>
<dbReference type="AlphaFoldDB" id="T1KB70"/>
<feature type="signal peptide" evidence="2">
    <location>
        <begin position="1"/>
        <end position="23"/>
    </location>
</feature>
<name>T1KB70_TETUR</name>